<evidence type="ECO:0000313" key="14">
    <source>
        <dbReference type="EMBL" id="PUU78149.1"/>
    </source>
</evidence>
<feature type="domain" description="Tyrosinase copper-binding" evidence="12">
    <location>
        <begin position="87"/>
        <end position="104"/>
    </location>
</feature>
<comment type="cofactor">
    <cofactor evidence="1">
        <name>Cu(2+)</name>
        <dbReference type="ChEBI" id="CHEBI:29036"/>
    </cofactor>
</comment>
<dbReference type="GO" id="GO:0004503">
    <property type="term" value="F:tyrosinase activity"/>
    <property type="evidence" value="ECO:0007669"/>
    <property type="project" value="UniProtKB-EC"/>
</dbReference>
<comment type="caution">
    <text evidence="14">The sequence shown here is derived from an EMBL/GenBank/DDBJ whole genome shotgun (WGS) entry which is preliminary data.</text>
</comment>
<evidence type="ECO:0000256" key="11">
    <source>
        <dbReference type="SAM" id="MobiDB-lite"/>
    </source>
</evidence>
<feature type="compositionally biased region" description="Polar residues" evidence="11">
    <location>
        <begin position="452"/>
        <end position="469"/>
    </location>
</feature>
<sequence length="667" mass="74151">MATNYFNITGVREGINGPAVPLRQEIRALQSTNPDMFNIYILGLQRMQSLPKTDRLSWFQIGGIHGRPYAAWDNVRGNGNASGYCTHSSILFLPWHRPYLALFEQSLFENVKAAVAAFPPGPTKDKFTRLVPSFRMPYWDWAADARIPDFVLKNETIEVETANGKQTIRNPLYSHSFGSIDRREFPERPYNTWLNTVRYPNTTNINPNDKGSPTQVAAGMQQQSSPSQGNFYNLRDRIYALLSRNNYQNFAYFSNDGWNNNGSADDYDSLESVHNTIHGTIGGGGHMSTPAYAGFDPIFWLHHTNVDRIFALWQVLNPDSYVVDQRAANSTFWSNANSTEGANTALVPFHQNNTTYWTSLTCRNLKNFGSTYPELVDWGVVGPTQVRTNVQRAVQTLYGRTAPVNRVLGQAPGAIGTSILSFSQPGVPVTVGGSGIPQTDGPGDEKTEGYVPTQSHYGQSEQQPIQSESTGLPDLIKDVSSGEIGQSLKEFMLISHFRYFCNIRVDKYDAGGSFNVHIFLGEFTDDPTQRAYDDNLVGTFSIFANDPETTGCEKCQNEAETGLTVTGSIPLTGALLDRIPLDRIPELSSLEPENVIPYLQSKLHWRCNKPDDTPIPREEITTLKVGVASVPVQVPTPDHLLPKYGEWRPQYEVTAGRKAGLAEGDDL</sequence>
<dbReference type="PANTHER" id="PTHR11474">
    <property type="entry name" value="TYROSINASE FAMILY MEMBER"/>
    <property type="match status" value="1"/>
</dbReference>
<name>A0A2T6ZRN0_TUBBO</name>
<dbReference type="Gene3D" id="2.60.310.20">
    <property type="match status" value="1"/>
</dbReference>
<evidence type="ECO:0000256" key="2">
    <source>
        <dbReference type="ARBA" id="ARBA00009928"/>
    </source>
</evidence>
<evidence type="ECO:0000313" key="15">
    <source>
        <dbReference type="Proteomes" id="UP000244722"/>
    </source>
</evidence>
<dbReference type="PROSITE" id="PS00497">
    <property type="entry name" value="TYROSINASE_1"/>
    <property type="match status" value="1"/>
</dbReference>
<evidence type="ECO:0000256" key="5">
    <source>
        <dbReference type="ARBA" id="ARBA00023002"/>
    </source>
</evidence>
<dbReference type="Pfam" id="PF00264">
    <property type="entry name" value="Tyrosinase"/>
    <property type="match status" value="1"/>
</dbReference>
<dbReference type="AlphaFoldDB" id="A0A2T6ZRN0"/>
<evidence type="ECO:0000256" key="3">
    <source>
        <dbReference type="ARBA" id="ARBA00011906"/>
    </source>
</evidence>
<dbReference type="OrthoDB" id="6132182at2759"/>
<evidence type="ECO:0000256" key="6">
    <source>
        <dbReference type="ARBA" id="ARBA00023008"/>
    </source>
</evidence>
<evidence type="ECO:0000256" key="9">
    <source>
        <dbReference type="ARBA" id="ARBA00048233"/>
    </source>
</evidence>
<evidence type="ECO:0000259" key="12">
    <source>
        <dbReference type="PROSITE" id="PS00497"/>
    </source>
</evidence>
<dbReference type="InterPro" id="IPR002227">
    <property type="entry name" value="Tyrosinase_Cu-bd"/>
</dbReference>
<evidence type="ECO:0000259" key="13">
    <source>
        <dbReference type="PROSITE" id="PS00498"/>
    </source>
</evidence>
<dbReference type="PROSITE" id="PS00498">
    <property type="entry name" value="TYROSINASE_2"/>
    <property type="match status" value="1"/>
</dbReference>
<dbReference type="Gene3D" id="1.10.1280.10">
    <property type="entry name" value="Di-copper center containing domain from catechol oxidase"/>
    <property type="match status" value="1"/>
</dbReference>
<keyword evidence="6" id="KW-0186">Copper</keyword>
<evidence type="ECO:0000256" key="10">
    <source>
        <dbReference type="ARBA" id="ARBA00048881"/>
    </source>
</evidence>
<dbReference type="Pfam" id="PF18132">
    <property type="entry name" value="Tyrosinase_C"/>
    <property type="match status" value="1"/>
</dbReference>
<keyword evidence="7" id="KW-0503">Monooxygenase</keyword>
<evidence type="ECO:0000256" key="4">
    <source>
        <dbReference type="ARBA" id="ARBA00022723"/>
    </source>
</evidence>
<keyword evidence="4" id="KW-0479">Metal-binding</keyword>
<protein>
    <recommendedName>
        <fullName evidence="3">tyrosinase</fullName>
        <ecNumber evidence="3">1.14.18.1</ecNumber>
    </recommendedName>
</protein>
<keyword evidence="8" id="KW-0470">Melanin biosynthesis</keyword>
<dbReference type="STRING" id="42251.A0A2T6ZRN0"/>
<dbReference type="EC" id="1.14.18.1" evidence="3"/>
<dbReference type="Proteomes" id="UP000244722">
    <property type="component" value="Unassembled WGS sequence"/>
</dbReference>
<accession>A0A2T6ZRN0</accession>
<evidence type="ECO:0000256" key="1">
    <source>
        <dbReference type="ARBA" id="ARBA00001973"/>
    </source>
</evidence>
<dbReference type="GO" id="GO:0046872">
    <property type="term" value="F:metal ion binding"/>
    <property type="evidence" value="ECO:0007669"/>
    <property type="project" value="UniProtKB-KW"/>
</dbReference>
<dbReference type="GO" id="GO:0042438">
    <property type="term" value="P:melanin biosynthetic process"/>
    <property type="evidence" value="ECO:0007669"/>
    <property type="project" value="UniProtKB-KW"/>
</dbReference>
<dbReference type="InterPro" id="IPR050316">
    <property type="entry name" value="Tyrosinase/Hemocyanin"/>
</dbReference>
<comment type="similarity">
    <text evidence="2">Belongs to the tyrosinase family.</text>
</comment>
<keyword evidence="5" id="KW-0560">Oxidoreductase</keyword>
<dbReference type="InterPro" id="IPR041640">
    <property type="entry name" value="Tyrosinase_C"/>
</dbReference>
<reference evidence="14 15" key="1">
    <citation type="submission" date="2017-04" db="EMBL/GenBank/DDBJ databases">
        <title>Draft genome sequence of Tuber borchii Vittad., a whitish edible truffle.</title>
        <authorList>
            <consortium name="DOE Joint Genome Institute"/>
            <person name="Murat C."/>
            <person name="Kuo A."/>
            <person name="Barry K.W."/>
            <person name="Clum A."/>
            <person name="Dockter R.B."/>
            <person name="Fauchery L."/>
            <person name="Iotti M."/>
            <person name="Kohler A."/>
            <person name="Labutti K."/>
            <person name="Lindquist E.A."/>
            <person name="Lipzen A."/>
            <person name="Ohm R.A."/>
            <person name="Wang M."/>
            <person name="Grigoriev I.V."/>
            <person name="Zambonelli A."/>
            <person name="Martin F.M."/>
        </authorList>
    </citation>
    <scope>NUCLEOTIDE SEQUENCE [LARGE SCALE GENOMIC DNA]</scope>
    <source>
        <strain evidence="14 15">Tbo3840</strain>
    </source>
</reference>
<feature type="region of interest" description="Disordered" evidence="11">
    <location>
        <begin position="434"/>
        <end position="469"/>
    </location>
</feature>
<evidence type="ECO:0000256" key="8">
    <source>
        <dbReference type="ARBA" id="ARBA00023101"/>
    </source>
</evidence>
<dbReference type="InterPro" id="IPR008922">
    <property type="entry name" value="Di-copper_centre_dom_sf"/>
</dbReference>
<keyword evidence="15" id="KW-1185">Reference proteome</keyword>
<gene>
    <name evidence="14" type="ORF">B9Z19DRAFT_984155</name>
</gene>
<organism evidence="14 15">
    <name type="scientific">Tuber borchii</name>
    <name type="common">White truffle</name>
    <dbReference type="NCBI Taxonomy" id="42251"/>
    <lineage>
        <taxon>Eukaryota</taxon>
        <taxon>Fungi</taxon>
        <taxon>Dikarya</taxon>
        <taxon>Ascomycota</taxon>
        <taxon>Pezizomycotina</taxon>
        <taxon>Pezizomycetes</taxon>
        <taxon>Pezizales</taxon>
        <taxon>Tuberaceae</taxon>
        <taxon>Tuber</taxon>
    </lineage>
</organism>
<proteinExistence type="inferred from homology"/>
<comment type="catalytic activity">
    <reaction evidence="9">
        <text>2 L-dopa + O2 = 2 L-dopaquinone + 2 H2O</text>
        <dbReference type="Rhea" id="RHEA:34287"/>
        <dbReference type="ChEBI" id="CHEBI:15377"/>
        <dbReference type="ChEBI" id="CHEBI:15379"/>
        <dbReference type="ChEBI" id="CHEBI:57504"/>
        <dbReference type="ChEBI" id="CHEBI:57924"/>
        <dbReference type="EC" id="1.14.18.1"/>
    </reaction>
</comment>
<comment type="catalytic activity">
    <reaction evidence="10">
        <text>L-tyrosine + O2 = L-dopaquinone + H2O</text>
        <dbReference type="Rhea" id="RHEA:18117"/>
        <dbReference type="ChEBI" id="CHEBI:15377"/>
        <dbReference type="ChEBI" id="CHEBI:15379"/>
        <dbReference type="ChEBI" id="CHEBI:57924"/>
        <dbReference type="ChEBI" id="CHEBI:58315"/>
        <dbReference type="EC" id="1.14.18.1"/>
    </reaction>
</comment>
<dbReference type="EMBL" id="NESQ01000128">
    <property type="protein sequence ID" value="PUU78149.1"/>
    <property type="molecule type" value="Genomic_DNA"/>
</dbReference>
<dbReference type="SUPFAM" id="SSF48056">
    <property type="entry name" value="Di-copper centre-containing domain"/>
    <property type="match status" value="1"/>
</dbReference>
<feature type="domain" description="Tyrosinase copper-binding" evidence="13">
    <location>
        <begin position="296"/>
        <end position="307"/>
    </location>
</feature>
<dbReference type="PRINTS" id="PR00092">
    <property type="entry name" value="TYROSINASE"/>
</dbReference>
<dbReference type="PANTHER" id="PTHR11474:SF76">
    <property type="entry name" value="SHKT DOMAIN-CONTAINING PROTEIN"/>
    <property type="match status" value="1"/>
</dbReference>
<evidence type="ECO:0000256" key="7">
    <source>
        <dbReference type="ARBA" id="ARBA00023033"/>
    </source>
</evidence>